<sequence length="69" mass="7665">MDPMQVAVPVLGIVAVAAATFYAVSFAELREKSLRNLEDSEGDENGGGYRYESSRERRAKRKADKESKL</sequence>
<accession>A0ACB7X279</accession>
<reference evidence="1 2" key="1">
    <citation type="journal article" date="2021" name="Hortic Res">
        <title>High-quality reference genome and annotation aids understanding of berry development for evergreen blueberry (Vaccinium darrowii).</title>
        <authorList>
            <person name="Yu J."/>
            <person name="Hulse-Kemp A.M."/>
            <person name="Babiker E."/>
            <person name="Staton M."/>
        </authorList>
    </citation>
    <scope>NUCLEOTIDE SEQUENCE [LARGE SCALE GENOMIC DNA]</scope>
    <source>
        <strain evidence="2">cv. NJ 8807/NJ 8810</strain>
        <tissue evidence="1">Young leaf</tissue>
    </source>
</reference>
<evidence type="ECO:0000313" key="1">
    <source>
        <dbReference type="EMBL" id="KAH7834786.1"/>
    </source>
</evidence>
<name>A0ACB7X279_9ERIC</name>
<proteinExistence type="predicted"/>
<comment type="caution">
    <text evidence="1">The sequence shown here is derived from an EMBL/GenBank/DDBJ whole genome shotgun (WGS) entry which is preliminary data.</text>
</comment>
<organism evidence="1 2">
    <name type="scientific">Vaccinium darrowii</name>
    <dbReference type="NCBI Taxonomy" id="229202"/>
    <lineage>
        <taxon>Eukaryota</taxon>
        <taxon>Viridiplantae</taxon>
        <taxon>Streptophyta</taxon>
        <taxon>Embryophyta</taxon>
        <taxon>Tracheophyta</taxon>
        <taxon>Spermatophyta</taxon>
        <taxon>Magnoliopsida</taxon>
        <taxon>eudicotyledons</taxon>
        <taxon>Gunneridae</taxon>
        <taxon>Pentapetalae</taxon>
        <taxon>asterids</taxon>
        <taxon>Ericales</taxon>
        <taxon>Ericaceae</taxon>
        <taxon>Vaccinioideae</taxon>
        <taxon>Vaccinieae</taxon>
        <taxon>Vaccinium</taxon>
    </lineage>
</organism>
<gene>
    <name evidence="1" type="ORF">Vadar_019730</name>
</gene>
<evidence type="ECO:0000313" key="2">
    <source>
        <dbReference type="Proteomes" id="UP000828048"/>
    </source>
</evidence>
<protein>
    <submittedName>
        <fullName evidence="1">Uncharacterized protein</fullName>
    </submittedName>
</protein>
<dbReference type="Proteomes" id="UP000828048">
    <property type="component" value="Chromosome 2"/>
</dbReference>
<keyword evidence="2" id="KW-1185">Reference proteome</keyword>
<dbReference type="EMBL" id="CM037152">
    <property type="protein sequence ID" value="KAH7834786.1"/>
    <property type="molecule type" value="Genomic_DNA"/>
</dbReference>